<dbReference type="InterPro" id="IPR050519">
    <property type="entry name" value="Glycosyltransf_28_UgtP"/>
</dbReference>
<reference evidence="6 7" key="1">
    <citation type="submission" date="2021-01" db="EMBL/GenBank/DDBJ databases">
        <title>Whole genome shotgun sequence of Microbispora corallina NBRC 16416.</title>
        <authorList>
            <person name="Komaki H."/>
            <person name="Tamura T."/>
        </authorList>
    </citation>
    <scope>NUCLEOTIDE SEQUENCE [LARGE SCALE GENOMIC DNA]</scope>
    <source>
        <strain evidence="6 7">NBRC 16416</strain>
    </source>
</reference>
<dbReference type="Proteomes" id="UP000603904">
    <property type="component" value="Unassembled WGS sequence"/>
</dbReference>
<sequence>MTAERDRTVLILSAGMGAGHDRVAAELASRLAAGGAGARVLDVLDLLPLRLGAALRGGYRWAVGSAPWLYALTYRVFFVSGRTPPASPLTWLLARRLEEVVRRLRPVAVVSTFHVAAQAAGHLRAAGRLAVPSTVVVTDFAAHRLWLHPGNDRYLCPDPATAAAVCAATGRPAYRHAPLVRPDVARVRSDGARSDVARVRSDGARSDGARLDGARSDGVREQLGARPGDRLVLVSAGSWGVGRVEETARVLAATGRHLPVVLCGANDRLRRRIERAGAGLALGWRDDVPALLAAAYALVDNAAGLTCKEAFAAGVPVVSYRPIPGHGGDGAAAMARSGLALYARDAAQLVAALDRLDGTAEREALVARAAALFSAAPAESLVALPPE</sequence>
<dbReference type="SUPFAM" id="SSF53756">
    <property type="entry name" value="UDP-Glycosyltransferase/glycogen phosphorylase"/>
    <property type="match status" value="1"/>
</dbReference>
<dbReference type="Gene3D" id="3.40.50.2000">
    <property type="entry name" value="Glycogen Phosphorylase B"/>
    <property type="match status" value="1"/>
</dbReference>
<protein>
    <recommendedName>
        <fullName evidence="5">Diacylglycerol glucosyltransferase N-terminal domain-containing protein</fullName>
    </recommendedName>
</protein>
<dbReference type="InterPro" id="IPR009695">
    <property type="entry name" value="Diacylglyc_glucosyltr_N"/>
</dbReference>
<comment type="caution">
    <text evidence="6">The sequence shown here is derived from an EMBL/GenBank/DDBJ whole genome shotgun (WGS) entry which is preliminary data.</text>
</comment>
<keyword evidence="7" id="KW-1185">Reference proteome</keyword>
<dbReference type="PANTHER" id="PTHR43025">
    <property type="entry name" value="MONOGALACTOSYLDIACYLGLYCEROL SYNTHASE"/>
    <property type="match status" value="1"/>
</dbReference>
<evidence type="ECO:0000256" key="3">
    <source>
        <dbReference type="ARBA" id="ARBA00022679"/>
    </source>
</evidence>
<evidence type="ECO:0000256" key="4">
    <source>
        <dbReference type="SAM" id="MobiDB-lite"/>
    </source>
</evidence>
<dbReference type="PANTHER" id="PTHR43025:SF3">
    <property type="entry name" value="MONOGALACTOSYLDIACYLGLYCEROL SYNTHASE 1, CHLOROPLASTIC"/>
    <property type="match status" value="1"/>
</dbReference>
<comment type="similarity">
    <text evidence="1">Belongs to the glycosyltransferase 28 family.</text>
</comment>
<evidence type="ECO:0000313" key="6">
    <source>
        <dbReference type="EMBL" id="GIH40049.1"/>
    </source>
</evidence>
<evidence type="ECO:0000256" key="1">
    <source>
        <dbReference type="ARBA" id="ARBA00006962"/>
    </source>
</evidence>
<accession>A0ABQ4FZ00</accession>
<organism evidence="6 7">
    <name type="scientific">Microbispora corallina</name>
    <dbReference type="NCBI Taxonomy" id="83302"/>
    <lineage>
        <taxon>Bacteria</taxon>
        <taxon>Bacillati</taxon>
        <taxon>Actinomycetota</taxon>
        <taxon>Actinomycetes</taxon>
        <taxon>Streptosporangiales</taxon>
        <taxon>Streptosporangiaceae</taxon>
        <taxon>Microbispora</taxon>
    </lineage>
</organism>
<keyword evidence="2" id="KW-0328">Glycosyltransferase</keyword>
<feature type="region of interest" description="Disordered" evidence="4">
    <location>
        <begin position="197"/>
        <end position="220"/>
    </location>
</feature>
<proteinExistence type="inferred from homology"/>
<feature type="domain" description="Diacylglycerol glucosyltransferase N-terminal" evidence="5">
    <location>
        <begin position="20"/>
        <end position="163"/>
    </location>
</feature>
<evidence type="ECO:0000313" key="7">
    <source>
        <dbReference type="Proteomes" id="UP000603904"/>
    </source>
</evidence>
<gene>
    <name evidence="6" type="ORF">Mco01_30490</name>
</gene>
<dbReference type="EMBL" id="BOOC01000011">
    <property type="protein sequence ID" value="GIH40049.1"/>
    <property type="molecule type" value="Genomic_DNA"/>
</dbReference>
<keyword evidence="3" id="KW-0808">Transferase</keyword>
<dbReference type="RefSeq" id="WP_204057566.1">
    <property type="nucleotide sequence ID" value="NZ_BAAAGP010000027.1"/>
</dbReference>
<name>A0ABQ4FZ00_9ACTN</name>
<dbReference type="Pfam" id="PF06925">
    <property type="entry name" value="MGDG_synth"/>
    <property type="match status" value="1"/>
</dbReference>
<evidence type="ECO:0000259" key="5">
    <source>
        <dbReference type="Pfam" id="PF06925"/>
    </source>
</evidence>
<evidence type="ECO:0000256" key="2">
    <source>
        <dbReference type="ARBA" id="ARBA00022676"/>
    </source>
</evidence>